<dbReference type="InterPro" id="IPR050832">
    <property type="entry name" value="Bact_Acetyltransf"/>
</dbReference>
<dbReference type="InterPro" id="IPR016181">
    <property type="entry name" value="Acyl_CoA_acyltransferase"/>
</dbReference>
<dbReference type="AlphaFoldDB" id="A0A7W6H3C3"/>
<evidence type="ECO:0000313" key="4">
    <source>
        <dbReference type="EMBL" id="MBB3997550.1"/>
    </source>
</evidence>
<dbReference type="PANTHER" id="PTHR43877">
    <property type="entry name" value="AMINOALKYLPHOSPHONATE N-ACETYLTRANSFERASE-RELATED-RELATED"/>
    <property type="match status" value="1"/>
</dbReference>
<dbReference type="EC" id="2.3.1.-" evidence="4"/>
<dbReference type="Gene3D" id="3.40.630.30">
    <property type="match status" value="1"/>
</dbReference>
<dbReference type="CDD" id="cd04301">
    <property type="entry name" value="NAT_SF"/>
    <property type="match status" value="1"/>
</dbReference>
<dbReference type="Pfam" id="PF00583">
    <property type="entry name" value="Acetyltransf_1"/>
    <property type="match status" value="1"/>
</dbReference>
<keyword evidence="1 4" id="KW-0808">Transferase</keyword>
<sequence length="169" mass="18828">MTDPLAIRAAEPRDLDALTALMNLPGYRHGTMRLPFETPEAVRRRLFDGSSDATLIVAEWEGRIVGLAHLMRWNGRRAHVGSLGLGVHDDFQRRGIGARLLGELVDLADRWLGLTRLELSVNTDNAGAIALYERFGFEIEGRERRSILRDGVLVDAFTMARLVDPPRAA</sequence>
<dbReference type="RefSeq" id="WP_183199106.1">
    <property type="nucleotide sequence ID" value="NZ_JACIEK010000002.1"/>
</dbReference>
<evidence type="ECO:0000256" key="2">
    <source>
        <dbReference type="ARBA" id="ARBA00023315"/>
    </source>
</evidence>
<reference evidence="4 5" key="1">
    <citation type="submission" date="2020-08" db="EMBL/GenBank/DDBJ databases">
        <title>Genomic Encyclopedia of Type Strains, Phase IV (KMG-IV): sequencing the most valuable type-strain genomes for metagenomic binning, comparative biology and taxonomic classification.</title>
        <authorList>
            <person name="Goeker M."/>
        </authorList>
    </citation>
    <scope>NUCLEOTIDE SEQUENCE [LARGE SCALE GENOMIC DNA]</scope>
    <source>
        <strain evidence="4 5">DSM 102238</strain>
    </source>
</reference>
<feature type="domain" description="N-acetyltransferase" evidence="3">
    <location>
        <begin position="5"/>
        <end position="164"/>
    </location>
</feature>
<dbReference type="GO" id="GO:0016747">
    <property type="term" value="F:acyltransferase activity, transferring groups other than amino-acyl groups"/>
    <property type="evidence" value="ECO:0007669"/>
    <property type="project" value="InterPro"/>
</dbReference>
<evidence type="ECO:0000313" key="5">
    <source>
        <dbReference type="Proteomes" id="UP000542776"/>
    </source>
</evidence>
<dbReference type="Proteomes" id="UP000542776">
    <property type="component" value="Unassembled WGS sequence"/>
</dbReference>
<organism evidence="4 5">
    <name type="scientific">Aureimonas pseudogalii</name>
    <dbReference type="NCBI Taxonomy" id="1744844"/>
    <lineage>
        <taxon>Bacteria</taxon>
        <taxon>Pseudomonadati</taxon>
        <taxon>Pseudomonadota</taxon>
        <taxon>Alphaproteobacteria</taxon>
        <taxon>Hyphomicrobiales</taxon>
        <taxon>Aurantimonadaceae</taxon>
        <taxon>Aureimonas</taxon>
    </lineage>
</organism>
<evidence type="ECO:0000259" key="3">
    <source>
        <dbReference type="PROSITE" id="PS51186"/>
    </source>
</evidence>
<keyword evidence="2 4" id="KW-0012">Acyltransferase</keyword>
<protein>
    <submittedName>
        <fullName evidence="4">Putative acetyltransferase</fullName>
        <ecNumber evidence="4">2.3.1.-</ecNumber>
    </submittedName>
</protein>
<gene>
    <name evidence="4" type="ORF">GGR04_001386</name>
</gene>
<accession>A0A7W6H3C3</accession>
<evidence type="ECO:0000256" key="1">
    <source>
        <dbReference type="ARBA" id="ARBA00022679"/>
    </source>
</evidence>
<dbReference type="EMBL" id="JACIEK010000002">
    <property type="protein sequence ID" value="MBB3997550.1"/>
    <property type="molecule type" value="Genomic_DNA"/>
</dbReference>
<dbReference type="PROSITE" id="PS51186">
    <property type="entry name" value="GNAT"/>
    <property type="match status" value="1"/>
</dbReference>
<keyword evidence="5" id="KW-1185">Reference proteome</keyword>
<proteinExistence type="predicted"/>
<dbReference type="SUPFAM" id="SSF55729">
    <property type="entry name" value="Acyl-CoA N-acyltransferases (Nat)"/>
    <property type="match status" value="1"/>
</dbReference>
<dbReference type="InterPro" id="IPR000182">
    <property type="entry name" value="GNAT_dom"/>
</dbReference>
<comment type="caution">
    <text evidence="4">The sequence shown here is derived from an EMBL/GenBank/DDBJ whole genome shotgun (WGS) entry which is preliminary data.</text>
</comment>
<dbReference type="PANTHER" id="PTHR43877:SF2">
    <property type="entry name" value="AMINOALKYLPHOSPHONATE N-ACETYLTRANSFERASE-RELATED"/>
    <property type="match status" value="1"/>
</dbReference>
<name>A0A7W6H3C3_9HYPH</name>